<dbReference type="PANTHER" id="PTHR43004">
    <property type="entry name" value="TRK SYSTEM POTASSIUM UPTAKE PROTEIN"/>
    <property type="match status" value="1"/>
</dbReference>
<dbReference type="InterPro" id="IPR050641">
    <property type="entry name" value="RIFMO-like"/>
</dbReference>
<dbReference type="InterPro" id="IPR002938">
    <property type="entry name" value="FAD-bd"/>
</dbReference>
<keyword evidence="5" id="KW-0503">Monooxygenase</keyword>
<organism evidence="5 6">
    <name type="scientific">Dactylosporangium cerinum</name>
    <dbReference type="NCBI Taxonomy" id="1434730"/>
    <lineage>
        <taxon>Bacteria</taxon>
        <taxon>Bacillati</taxon>
        <taxon>Actinomycetota</taxon>
        <taxon>Actinomycetes</taxon>
        <taxon>Micromonosporales</taxon>
        <taxon>Micromonosporaceae</taxon>
        <taxon>Dactylosporangium</taxon>
    </lineage>
</organism>
<dbReference type="Gene3D" id="3.30.70.2450">
    <property type="match status" value="1"/>
</dbReference>
<dbReference type="Gene3D" id="3.40.30.120">
    <property type="match status" value="1"/>
</dbReference>
<keyword evidence="3" id="KW-0274">FAD</keyword>
<name>A0ABV9VZS1_9ACTN</name>
<dbReference type="Proteomes" id="UP001595912">
    <property type="component" value="Unassembled WGS sequence"/>
</dbReference>
<evidence type="ECO:0000256" key="1">
    <source>
        <dbReference type="ARBA" id="ARBA00001974"/>
    </source>
</evidence>
<dbReference type="InterPro" id="IPR036188">
    <property type="entry name" value="FAD/NAD-bd_sf"/>
</dbReference>
<sequence length="470" mass="49327">MDAAVVIAGAGPTGLLLAAELAQAGVPVVVLERDPEPRLAAMGMAVNAGVVELLAERDLMDRIGADGLPWPRAHFAQLWLDPGRVPGRQAHTYLLPQAKLEEHLLAHATKLGAEIRRGVTVRGVRQDAGGVTVDTSAGEVGAAYLVGCDGAHSVVRSAAGITFEGSESAFDGIAGDVEVPHGHPLYQQLGANDFSRGLFSVAPSGMGLLRVATGEFGRRPADRAAPPDAAELRAAVRRLTGQDIDVGTPRWLGRWDCETRQADRYRAGRVFLAGEAAHVHFPLGGQALSTNLEDAVNLGWKLAAELAGWAPSGLLDSYHDERHPAGARTCLTTAAQLALLHPAEQVAPLRQVMTELIEFDAVNEYLVRTAGGLNVRHPDGGDHPLVGRRVPGVPLPPGRGVALRFDRSVPLDVSGWAGRVDLVTAEPSADVPAAALLARPDGRIAWATDSADPEGLAAALSTWFGAPARA</sequence>
<dbReference type="PRINTS" id="PR00420">
    <property type="entry name" value="RNGMNOXGNASE"/>
</dbReference>
<evidence type="ECO:0000313" key="6">
    <source>
        <dbReference type="Proteomes" id="UP001595912"/>
    </source>
</evidence>
<dbReference type="PANTHER" id="PTHR43004:SF19">
    <property type="entry name" value="BINDING MONOOXYGENASE, PUTATIVE (JCVI)-RELATED"/>
    <property type="match status" value="1"/>
</dbReference>
<gene>
    <name evidence="5" type="ORF">ACFPIJ_26310</name>
</gene>
<dbReference type="GO" id="GO:0004497">
    <property type="term" value="F:monooxygenase activity"/>
    <property type="evidence" value="ECO:0007669"/>
    <property type="project" value="UniProtKB-KW"/>
</dbReference>
<keyword evidence="6" id="KW-1185">Reference proteome</keyword>
<comment type="caution">
    <text evidence="5">The sequence shown here is derived from an EMBL/GenBank/DDBJ whole genome shotgun (WGS) entry which is preliminary data.</text>
</comment>
<evidence type="ECO:0000256" key="3">
    <source>
        <dbReference type="ARBA" id="ARBA00022827"/>
    </source>
</evidence>
<feature type="domain" description="FAD-binding" evidence="4">
    <location>
        <begin position="3"/>
        <end position="329"/>
    </location>
</feature>
<dbReference type="Pfam" id="PF01494">
    <property type="entry name" value="FAD_binding_3"/>
    <property type="match status" value="1"/>
</dbReference>
<keyword evidence="5" id="KW-0560">Oxidoreductase</keyword>
<proteinExistence type="predicted"/>
<dbReference type="Gene3D" id="3.50.50.60">
    <property type="entry name" value="FAD/NAD(P)-binding domain"/>
    <property type="match status" value="1"/>
</dbReference>
<protein>
    <submittedName>
        <fullName evidence="5">FAD-dependent monooxygenase</fullName>
    </submittedName>
</protein>
<evidence type="ECO:0000313" key="5">
    <source>
        <dbReference type="EMBL" id="MFC5001334.1"/>
    </source>
</evidence>
<keyword evidence="2" id="KW-0285">Flavoprotein</keyword>
<dbReference type="Pfam" id="PF21274">
    <property type="entry name" value="Rng_hyd_C"/>
    <property type="match status" value="1"/>
</dbReference>
<evidence type="ECO:0000256" key="2">
    <source>
        <dbReference type="ARBA" id="ARBA00022630"/>
    </source>
</evidence>
<dbReference type="RefSeq" id="WP_380118280.1">
    <property type="nucleotide sequence ID" value="NZ_JBHSIU010000034.1"/>
</dbReference>
<accession>A0ABV9VZS1</accession>
<dbReference type="EMBL" id="JBHSIU010000034">
    <property type="protein sequence ID" value="MFC5001334.1"/>
    <property type="molecule type" value="Genomic_DNA"/>
</dbReference>
<evidence type="ECO:0000259" key="4">
    <source>
        <dbReference type="Pfam" id="PF01494"/>
    </source>
</evidence>
<dbReference type="SUPFAM" id="SSF51905">
    <property type="entry name" value="FAD/NAD(P)-binding domain"/>
    <property type="match status" value="1"/>
</dbReference>
<comment type="cofactor">
    <cofactor evidence="1">
        <name>FAD</name>
        <dbReference type="ChEBI" id="CHEBI:57692"/>
    </cofactor>
</comment>
<reference evidence="6" key="1">
    <citation type="journal article" date="2019" name="Int. J. Syst. Evol. Microbiol.">
        <title>The Global Catalogue of Microorganisms (GCM) 10K type strain sequencing project: providing services to taxonomists for standard genome sequencing and annotation.</title>
        <authorList>
            <consortium name="The Broad Institute Genomics Platform"/>
            <consortium name="The Broad Institute Genome Sequencing Center for Infectious Disease"/>
            <person name="Wu L."/>
            <person name="Ma J."/>
        </authorList>
    </citation>
    <scope>NUCLEOTIDE SEQUENCE [LARGE SCALE GENOMIC DNA]</scope>
    <source>
        <strain evidence="6">CGMCC 4.7152</strain>
    </source>
</reference>